<keyword evidence="5" id="KW-0408">Iron</keyword>
<keyword evidence="2" id="KW-0813">Transport</keyword>
<dbReference type="Pfam" id="PF01058">
    <property type="entry name" value="Oxidored_q6"/>
    <property type="match status" value="1"/>
</dbReference>
<name>A0A2H1EFM9_9ARCH</name>
<reference evidence="8" key="1">
    <citation type="submission" date="2016-12" db="EMBL/GenBank/DDBJ databases">
        <authorList>
            <person name="Herbold C."/>
        </authorList>
    </citation>
    <scope>NUCLEOTIDE SEQUENCE [LARGE SCALE GENOMIC DNA]</scope>
</reference>
<gene>
    <name evidence="7" type="ORF">NSIN_20351</name>
</gene>
<dbReference type="FunFam" id="3.40.50.12280:FF:000002">
    <property type="entry name" value="NADH-quinone oxidoreductase subunit B"/>
    <property type="match status" value="1"/>
</dbReference>
<dbReference type="PANTHER" id="PTHR11995">
    <property type="entry name" value="NADH DEHYDROGENASE"/>
    <property type="match status" value="1"/>
</dbReference>
<evidence type="ECO:0000259" key="6">
    <source>
        <dbReference type="Pfam" id="PF01058"/>
    </source>
</evidence>
<dbReference type="SUPFAM" id="SSF56770">
    <property type="entry name" value="HydA/Nqo6-like"/>
    <property type="match status" value="1"/>
</dbReference>
<keyword evidence="3" id="KW-1278">Translocase</keyword>
<keyword evidence="5" id="KW-0479">Metal-binding</keyword>
<evidence type="ECO:0000256" key="4">
    <source>
        <dbReference type="ARBA" id="ARBA00023027"/>
    </source>
</evidence>
<dbReference type="InterPro" id="IPR006138">
    <property type="entry name" value="NADH_UQ_OxRdtase_20Kd_su"/>
</dbReference>
<feature type="domain" description="NADH:ubiquinone oxidoreductase-like 20kDa subunit" evidence="6">
    <location>
        <begin position="55"/>
        <end position="163"/>
    </location>
</feature>
<dbReference type="RefSeq" id="WP_101009378.1">
    <property type="nucleotide sequence ID" value="NZ_FRFC01000003.1"/>
</dbReference>
<dbReference type="InterPro" id="IPR006137">
    <property type="entry name" value="NADH_UbQ_OxRdtase-like_20kDa"/>
</dbReference>
<dbReference type="GO" id="GO:0015990">
    <property type="term" value="P:electron transport coupled proton transport"/>
    <property type="evidence" value="ECO:0007669"/>
    <property type="project" value="TreeGrafter"/>
</dbReference>
<evidence type="ECO:0000256" key="5">
    <source>
        <dbReference type="RuleBase" id="RU004464"/>
    </source>
</evidence>
<sequence length="175" mass="19323">MLKELVSPENSPHATNVLVGKLGDILVRAVGKPFDYAINWGRIYSLWPVHLETACCSVEFGAASSPRYDVERFGIIEAFGSLRQCDLIVVMGTITRKMAPRLRMVYDQMPDPKYVIAMGACAITGGLYFDSYNVLPGIDGVLPVDVYVPGCPPRPETLIQGCMLLQEKIKRTKAK</sequence>
<evidence type="ECO:0000256" key="1">
    <source>
        <dbReference type="ARBA" id="ARBA00009173"/>
    </source>
</evidence>
<keyword evidence="5" id="KW-0411">Iron-sulfur</keyword>
<dbReference type="AlphaFoldDB" id="A0A2H1EFM9"/>
<evidence type="ECO:0000256" key="3">
    <source>
        <dbReference type="ARBA" id="ARBA00022967"/>
    </source>
</evidence>
<organism evidence="7 8">
    <name type="scientific">Nitrosotalea sinensis</name>
    <dbReference type="NCBI Taxonomy" id="1499975"/>
    <lineage>
        <taxon>Archaea</taxon>
        <taxon>Nitrososphaerota</taxon>
        <taxon>Nitrososphaeria</taxon>
        <taxon>Nitrosotaleales</taxon>
        <taxon>Nitrosotaleaceae</taxon>
        <taxon>Nitrosotalea</taxon>
    </lineage>
</organism>
<dbReference type="GO" id="GO:0051539">
    <property type="term" value="F:4 iron, 4 sulfur cluster binding"/>
    <property type="evidence" value="ECO:0007669"/>
    <property type="project" value="UniProtKB-KW"/>
</dbReference>
<evidence type="ECO:0000313" key="8">
    <source>
        <dbReference type="Proteomes" id="UP000232412"/>
    </source>
</evidence>
<dbReference type="NCBIfam" id="TIGR01957">
    <property type="entry name" value="nuoB_fam"/>
    <property type="match status" value="1"/>
</dbReference>
<evidence type="ECO:0000256" key="2">
    <source>
        <dbReference type="ARBA" id="ARBA00022448"/>
    </source>
</evidence>
<evidence type="ECO:0000313" key="7">
    <source>
        <dbReference type="EMBL" id="SHO44469.1"/>
    </source>
</evidence>
<dbReference type="GO" id="GO:0009060">
    <property type="term" value="P:aerobic respiration"/>
    <property type="evidence" value="ECO:0007669"/>
    <property type="project" value="TreeGrafter"/>
</dbReference>
<dbReference type="GO" id="GO:0048038">
    <property type="term" value="F:quinone binding"/>
    <property type="evidence" value="ECO:0007669"/>
    <property type="project" value="InterPro"/>
</dbReference>
<keyword evidence="4 5" id="KW-0520">NAD</keyword>
<accession>A0A2H1EFM9</accession>
<keyword evidence="5" id="KW-0004">4Fe-4S</keyword>
<dbReference type="GO" id="GO:0045271">
    <property type="term" value="C:respiratory chain complex I"/>
    <property type="evidence" value="ECO:0007669"/>
    <property type="project" value="TreeGrafter"/>
</dbReference>
<dbReference type="NCBIfam" id="NF005012">
    <property type="entry name" value="PRK06411.1"/>
    <property type="match status" value="1"/>
</dbReference>
<dbReference type="GO" id="GO:0046872">
    <property type="term" value="F:metal ion binding"/>
    <property type="evidence" value="ECO:0007669"/>
    <property type="project" value="UniProtKB-KW"/>
</dbReference>
<dbReference type="Gene3D" id="3.40.50.12280">
    <property type="match status" value="1"/>
</dbReference>
<comment type="similarity">
    <text evidence="1 5">Belongs to the complex I 20 kDa subunit family.</text>
</comment>
<dbReference type="EMBL" id="FRFC01000003">
    <property type="protein sequence ID" value="SHO44469.1"/>
    <property type="molecule type" value="Genomic_DNA"/>
</dbReference>
<protein>
    <submittedName>
        <fullName evidence="7">NADH-quinone oxidoreductase, B subunit</fullName>
    </submittedName>
</protein>
<keyword evidence="8" id="KW-1185">Reference proteome</keyword>
<dbReference type="GO" id="GO:0008137">
    <property type="term" value="F:NADH dehydrogenase (ubiquinone) activity"/>
    <property type="evidence" value="ECO:0007669"/>
    <property type="project" value="InterPro"/>
</dbReference>
<dbReference type="PANTHER" id="PTHR11995:SF14">
    <property type="entry name" value="NADH DEHYDROGENASE [UBIQUINONE] IRON-SULFUR PROTEIN 7, MITOCHONDRIAL"/>
    <property type="match status" value="1"/>
</dbReference>
<dbReference type="OrthoDB" id="5740at2157"/>
<dbReference type="Proteomes" id="UP000232412">
    <property type="component" value="Unassembled WGS sequence"/>
</dbReference>
<proteinExistence type="inferred from homology"/>